<reference evidence="2" key="1">
    <citation type="submission" date="2014-01" db="EMBL/GenBank/DDBJ databases">
        <authorList>
            <person name="Brown-Elliot B."/>
            <person name="Wallace R."/>
            <person name="Lenaerts A."/>
            <person name="Ordway D."/>
            <person name="DeGroote M.A."/>
            <person name="Parker T."/>
            <person name="Sizemore C."/>
            <person name="Tallon L.J."/>
            <person name="Sadzewicz L.K."/>
            <person name="Sengamalay N."/>
            <person name="Fraser C.M."/>
            <person name="Hine E."/>
            <person name="Shefchek K.A."/>
            <person name="Das S.P."/>
            <person name="Tettelin H."/>
        </authorList>
    </citation>
    <scope>NUCLEOTIDE SEQUENCE [LARGE SCALE GENOMIC DNA]</scope>
    <source>
        <strain evidence="2">4042</strain>
    </source>
</reference>
<comment type="caution">
    <text evidence="2">The sequence shown here is derived from an EMBL/GenBank/DDBJ whole genome shotgun (WGS) entry which is preliminary data.</text>
</comment>
<evidence type="ECO:0000256" key="1">
    <source>
        <dbReference type="SAM" id="MobiDB-lite"/>
    </source>
</evidence>
<accession>X7ZWC5</accession>
<feature type="compositionally biased region" description="Polar residues" evidence="1">
    <location>
        <begin position="38"/>
        <end position="56"/>
    </location>
</feature>
<gene>
    <name evidence="2" type="ORF">I553_5385</name>
</gene>
<evidence type="ECO:0000313" key="2">
    <source>
        <dbReference type="EMBL" id="EUA23301.1"/>
    </source>
</evidence>
<sequence>MVQPHGALRDGNKTWPYLGHCVVATASCRIRNDVSRVSPPQTSIPARVAQSWQSRSCDGDPIRW</sequence>
<dbReference type="AlphaFoldDB" id="X7ZWC5"/>
<protein>
    <submittedName>
        <fullName evidence="2">Uncharacterized protein</fullName>
    </submittedName>
</protein>
<dbReference type="EMBL" id="JAOB01000069">
    <property type="protein sequence ID" value="EUA23301.1"/>
    <property type="molecule type" value="Genomic_DNA"/>
</dbReference>
<name>X7ZWC5_MYCXE</name>
<feature type="region of interest" description="Disordered" evidence="1">
    <location>
        <begin position="35"/>
        <end position="64"/>
    </location>
</feature>
<organism evidence="2">
    <name type="scientific">Mycobacterium xenopi 4042</name>
    <dbReference type="NCBI Taxonomy" id="1299334"/>
    <lineage>
        <taxon>Bacteria</taxon>
        <taxon>Bacillati</taxon>
        <taxon>Actinomycetota</taxon>
        <taxon>Actinomycetes</taxon>
        <taxon>Mycobacteriales</taxon>
        <taxon>Mycobacteriaceae</taxon>
        <taxon>Mycobacterium</taxon>
    </lineage>
</organism>
<proteinExistence type="predicted"/>